<dbReference type="Proteomes" id="UP001431963">
    <property type="component" value="Unassembled WGS sequence"/>
</dbReference>
<dbReference type="RefSeq" id="WP_335418515.1">
    <property type="nucleotide sequence ID" value="NZ_JBALHR010000001.1"/>
</dbReference>
<sequence length="173" mass="18789">MPKIGFAPNAKTYGEVIAAKNLRDRALAWLGDFLDKHLRGDGPLFPKDAPLHQGNCGVVAMCMLLDRPYSEVAPILGRGRSGGWTGSTYIHQYQPCAEELGFAVSPSRSYRGTVGKLAAESGGTGERIFCTIHGHAMVIWDGLIFDQSFPAGGTPQERPELASKTVDFILRRN</sequence>
<protein>
    <submittedName>
        <fullName evidence="1">Uncharacterized protein</fullName>
    </submittedName>
</protein>
<dbReference type="EMBL" id="JBALHR010000001">
    <property type="protein sequence ID" value="MEH7826829.1"/>
    <property type="molecule type" value="Genomic_DNA"/>
</dbReference>
<accession>A0ABU8BQ50</accession>
<evidence type="ECO:0000313" key="2">
    <source>
        <dbReference type="Proteomes" id="UP001431963"/>
    </source>
</evidence>
<organism evidence="1 2">
    <name type="scientific">Gemmobacter denitrificans</name>
    <dbReference type="NCBI Taxonomy" id="3123040"/>
    <lineage>
        <taxon>Bacteria</taxon>
        <taxon>Pseudomonadati</taxon>
        <taxon>Pseudomonadota</taxon>
        <taxon>Alphaproteobacteria</taxon>
        <taxon>Rhodobacterales</taxon>
        <taxon>Paracoccaceae</taxon>
        <taxon>Gemmobacter</taxon>
    </lineage>
</organism>
<reference evidence="1" key="1">
    <citation type="submission" date="2024-02" db="EMBL/GenBank/DDBJ databases">
        <title>Genome sequences of strain Gemmobacter sp. JM10B15.</title>
        <authorList>
            <person name="Zhang M."/>
        </authorList>
    </citation>
    <scope>NUCLEOTIDE SEQUENCE</scope>
    <source>
        <strain evidence="1">JM10B15</strain>
    </source>
</reference>
<comment type="caution">
    <text evidence="1">The sequence shown here is derived from an EMBL/GenBank/DDBJ whole genome shotgun (WGS) entry which is preliminary data.</text>
</comment>
<name>A0ABU8BQ50_9RHOB</name>
<gene>
    <name evidence="1" type="ORF">V6590_01575</name>
</gene>
<keyword evidence="2" id="KW-1185">Reference proteome</keyword>
<proteinExistence type="predicted"/>
<evidence type="ECO:0000313" key="1">
    <source>
        <dbReference type="EMBL" id="MEH7826829.1"/>
    </source>
</evidence>